<dbReference type="EMBL" id="VSZQ01000653">
    <property type="protein sequence ID" value="TYR36090.1"/>
    <property type="molecule type" value="Genomic_DNA"/>
</dbReference>
<gene>
    <name evidence="2" type="ORF">FY004_40105</name>
</gene>
<feature type="region of interest" description="Disordered" evidence="1">
    <location>
        <begin position="1"/>
        <end position="45"/>
    </location>
</feature>
<dbReference type="Proteomes" id="UP000323242">
    <property type="component" value="Unassembled WGS sequence"/>
</dbReference>
<accession>A0A5D4HB94</accession>
<protein>
    <submittedName>
        <fullName evidence="2">Uncharacterized protein</fullName>
    </submittedName>
</protein>
<organism evidence="2 3">
    <name type="scientific">Streptomyces parvus</name>
    <dbReference type="NCBI Taxonomy" id="66428"/>
    <lineage>
        <taxon>Bacteria</taxon>
        <taxon>Bacillati</taxon>
        <taxon>Actinomycetota</taxon>
        <taxon>Actinomycetes</taxon>
        <taxon>Kitasatosporales</taxon>
        <taxon>Streptomycetaceae</taxon>
        <taxon>Streptomyces</taxon>
    </lineage>
</organism>
<feature type="non-terminal residue" evidence="2">
    <location>
        <position position="1"/>
    </location>
</feature>
<evidence type="ECO:0000313" key="2">
    <source>
        <dbReference type="EMBL" id="TYR36090.1"/>
    </source>
</evidence>
<comment type="caution">
    <text evidence="2">The sequence shown here is derived from an EMBL/GenBank/DDBJ whole genome shotgun (WGS) entry which is preliminary data.</text>
</comment>
<evidence type="ECO:0000313" key="3">
    <source>
        <dbReference type="Proteomes" id="UP000323242"/>
    </source>
</evidence>
<feature type="non-terminal residue" evidence="2">
    <location>
        <position position="329"/>
    </location>
</feature>
<feature type="compositionally biased region" description="Pro residues" evidence="1">
    <location>
        <begin position="1"/>
        <end position="17"/>
    </location>
</feature>
<dbReference type="AlphaFoldDB" id="A0A5D4HB94"/>
<feature type="region of interest" description="Disordered" evidence="1">
    <location>
        <begin position="308"/>
        <end position="329"/>
    </location>
</feature>
<keyword evidence="3" id="KW-1185">Reference proteome</keyword>
<proteinExistence type="predicted"/>
<sequence length="329" mass="34045">ADPPATGPVPAPAPTPAPRALSSTEADQLLDGTRPLPRTSSSDRRLVNKLLSAPHVVLSTEGGEQRQQLVQDTADRATGTSWHVSAPGTPIRTALRRAMANLGVAGQLGQYLGPFGSRITGLTGAGPFSTHYLKGAVRGELENLRVKSDPKPGSLEATIGNEHRVAGTSGSGSRTTLGLQGAVTPVQQAPGQPALVGAYSTALQYAWGKGRSVSRTLTRGRNTTLSYAGRMYLVVADAAETVAVRDRWTAAMGAVGTRAGGRISSAAGRISDRLGRGLDPRRAAAALQRVRDAVMFHLPMQDAIEAGLAPDGLGTSTPDNLGGGYKLPP</sequence>
<name>A0A5D4HB94_9ACTN</name>
<evidence type="ECO:0000256" key="1">
    <source>
        <dbReference type="SAM" id="MobiDB-lite"/>
    </source>
</evidence>
<reference evidence="2 3" key="1">
    <citation type="submission" date="2019-08" db="EMBL/GenBank/DDBJ databases">
        <title>Draft genome for granaticin producer strain Streptomyces parvus C05.</title>
        <authorList>
            <person name="Gonzalez-Pimentel J.L."/>
        </authorList>
    </citation>
    <scope>NUCLEOTIDE SEQUENCE [LARGE SCALE GENOMIC DNA]</scope>
    <source>
        <strain evidence="2 3">C05</strain>
    </source>
</reference>